<feature type="coiled-coil region" evidence="1">
    <location>
        <begin position="737"/>
        <end position="764"/>
    </location>
</feature>
<feature type="region of interest" description="Disordered" evidence="2">
    <location>
        <begin position="144"/>
        <end position="173"/>
    </location>
</feature>
<feature type="compositionally biased region" description="Low complexity" evidence="2">
    <location>
        <begin position="305"/>
        <end position="314"/>
    </location>
</feature>
<name>A0A0L7KXQ8_OPEBR</name>
<accession>A0A0L7KXQ8</accession>
<dbReference type="EMBL" id="JTDY01004723">
    <property type="protein sequence ID" value="KOB67831.1"/>
    <property type="molecule type" value="Genomic_DNA"/>
</dbReference>
<dbReference type="Proteomes" id="UP000037510">
    <property type="component" value="Unassembled WGS sequence"/>
</dbReference>
<evidence type="ECO:0000256" key="2">
    <source>
        <dbReference type="SAM" id="MobiDB-lite"/>
    </source>
</evidence>
<feature type="region of interest" description="Disordered" evidence="2">
    <location>
        <begin position="813"/>
        <end position="849"/>
    </location>
</feature>
<gene>
    <name evidence="3" type="ORF">OBRU01_19206</name>
</gene>
<reference evidence="3 4" key="1">
    <citation type="journal article" date="2015" name="Genome Biol. Evol.">
        <title>The genome of winter moth (Operophtera brumata) provides a genomic perspective on sexual dimorphism and phenology.</title>
        <authorList>
            <person name="Derks M.F."/>
            <person name="Smit S."/>
            <person name="Salis L."/>
            <person name="Schijlen E."/>
            <person name="Bossers A."/>
            <person name="Mateman C."/>
            <person name="Pijl A.S."/>
            <person name="de Ridder D."/>
            <person name="Groenen M.A."/>
            <person name="Visser M.E."/>
            <person name="Megens H.J."/>
        </authorList>
    </citation>
    <scope>NUCLEOTIDE SEQUENCE [LARGE SCALE GENOMIC DNA]</scope>
    <source>
        <strain evidence="3">WM2013NL</strain>
        <tissue evidence="3">Head and thorax</tissue>
    </source>
</reference>
<protein>
    <submittedName>
        <fullName evidence="3">Putative cdc42 gtpase-activating protein</fullName>
    </submittedName>
</protein>
<comment type="caution">
    <text evidence="3">The sequence shown here is derived from an EMBL/GenBank/DDBJ whole genome shotgun (WGS) entry which is preliminary data.</text>
</comment>
<keyword evidence="4" id="KW-1185">Reference proteome</keyword>
<feature type="region of interest" description="Disordered" evidence="2">
    <location>
        <begin position="635"/>
        <end position="659"/>
    </location>
</feature>
<dbReference type="AlphaFoldDB" id="A0A0L7KXQ8"/>
<feature type="compositionally biased region" description="Polar residues" evidence="2">
    <location>
        <begin position="814"/>
        <end position="828"/>
    </location>
</feature>
<sequence length="849" mass="97013">DVSMGTPGLRPVKSCESLASDTDTLAPLAERASVPLKHHTRYVTLASVYPWSAGTPPRQVVRVIIRHGHFGALLSIHGAPGLRPVKSCESLASDTDTLAPLAERASVPLKYHTSFCLSMGTPGLRPVKSCKSLASDTDTLAPLAERASVPLKHHTRDRGSPRKSKTASRYSSLHQPIEPNEKIISRLSWHGKDLHSTLIKIDWPIENSLTSSPITPITPVYDPLETDSEVSENRHTIKIQSDDCLNCNEGRCLKCELKATDYNTNTDSLESPINSDVSYQNLNRLSAVSTSSSDPDKKDAKVMTSSHESTSSYSNVSRHDELYECFNFTRPNYINLSSSSKSTPDSPLKSPLKSTISITFRSPNKSKDSDRDSVYEDIDLDKNLSIVEEATIPQADASLPTQQACQPDFNQDLIILDTPTETHFDVDVDVYSQVKFFKKSIEEVNAMILESPDKENDVLDDSVFLTEESNLREESKNHYMSEESNHLLDESENHYMPEESKNHFIPEESKHHYMPEELNNYEPEETKIHYIPEESKNHYENIQFKGNDYENINVDTLKICDKLEIDENQEINPILDTNILNSDEIDNGNVTKKVEAKNLNVRELAIRFESPTEQKGPFTFEKFKTEVKYPSLERREDRVRVSVKSDPKPTSPKSYKLSKNSARSLDENAFVKEFGPDKDRRKSLEVRDVKRHTKFLPDLNLNTVENESRECITPTTENKISLIQRFNEKRPTEIKNLIGFETEKKLSRERIEKYKEERRNFLREKYSSQSFRSNPEQLTRIKIKKDEKFKDELPKFERRNTVDLGQRMRFSLAKSANNLDTIQSPTSPDQRECPRERREGDSLRRDYSE</sequence>
<keyword evidence="1" id="KW-0175">Coiled coil</keyword>
<evidence type="ECO:0000313" key="3">
    <source>
        <dbReference type="EMBL" id="KOB67831.1"/>
    </source>
</evidence>
<feature type="compositionally biased region" description="Basic residues" evidence="2">
    <location>
        <begin position="151"/>
        <end position="166"/>
    </location>
</feature>
<feature type="non-terminal residue" evidence="3">
    <location>
        <position position="849"/>
    </location>
</feature>
<evidence type="ECO:0000313" key="4">
    <source>
        <dbReference type="Proteomes" id="UP000037510"/>
    </source>
</evidence>
<feature type="compositionally biased region" description="Basic and acidic residues" evidence="2">
    <location>
        <begin position="635"/>
        <end position="647"/>
    </location>
</feature>
<organism evidence="3 4">
    <name type="scientific">Operophtera brumata</name>
    <name type="common">Winter moth</name>
    <name type="synonym">Phalaena brumata</name>
    <dbReference type="NCBI Taxonomy" id="104452"/>
    <lineage>
        <taxon>Eukaryota</taxon>
        <taxon>Metazoa</taxon>
        <taxon>Ecdysozoa</taxon>
        <taxon>Arthropoda</taxon>
        <taxon>Hexapoda</taxon>
        <taxon>Insecta</taxon>
        <taxon>Pterygota</taxon>
        <taxon>Neoptera</taxon>
        <taxon>Endopterygota</taxon>
        <taxon>Lepidoptera</taxon>
        <taxon>Glossata</taxon>
        <taxon>Ditrysia</taxon>
        <taxon>Geometroidea</taxon>
        <taxon>Geometridae</taxon>
        <taxon>Larentiinae</taxon>
        <taxon>Operophtera</taxon>
    </lineage>
</organism>
<proteinExistence type="predicted"/>
<dbReference type="STRING" id="104452.A0A0L7KXQ8"/>
<feature type="non-terminal residue" evidence="3">
    <location>
        <position position="1"/>
    </location>
</feature>
<evidence type="ECO:0000256" key="1">
    <source>
        <dbReference type="SAM" id="Coils"/>
    </source>
</evidence>
<feature type="region of interest" description="Disordered" evidence="2">
    <location>
        <begin position="287"/>
        <end position="314"/>
    </location>
</feature>
<feature type="compositionally biased region" description="Basic and acidic residues" evidence="2">
    <location>
        <begin position="829"/>
        <end position="849"/>
    </location>
</feature>